<dbReference type="InParanoid" id="A0A543AS28"/>
<dbReference type="NCBIfam" id="TIGR01868">
    <property type="entry name" value="casD_Cas5e"/>
    <property type="match status" value="1"/>
</dbReference>
<reference evidence="2 3" key="1">
    <citation type="submission" date="2019-06" db="EMBL/GenBank/DDBJ databases">
        <title>Sequencing the genomes of 1000 actinobacteria strains.</title>
        <authorList>
            <person name="Klenk H.-P."/>
        </authorList>
    </citation>
    <scope>NUCLEOTIDE SEQUENCE [LARGE SCALE GENOMIC DNA]</scope>
    <source>
        <strain evidence="2 3">DSM 45928</strain>
    </source>
</reference>
<organism evidence="2 3">
    <name type="scientific">Stackebrandtia endophytica</name>
    <dbReference type="NCBI Taxonomy" id="1496996"/>
    <lineage>
        <taxon>Bacteria</taxon>
        <taxon>Bacillati</taxon>
        <taxon>Actinomycetota</taxon>
        <taxon>Actinomycetes</taxon>
        <taxon>Glycomycetales</taxon>
        <taxon>Glycomycetaceae</taxon>
        <taxon>Stackebrandtia</taxon>
    </lineage>
</organism>
<proteinExistence type="predicted"/>
<dbReference type="AlphaFoldDB" id="A0A543AS28"/>
<protein>
    <submittedName>
        <fullName evidence="2">CRISPR-associated Cas5e family protein</fullName>
    </submittedName>
</protein>
<gene>
    <name evidence="2" type="ORF">FB566_0892</name>
</gene>
<name>A0A543AS28_9ACTN</name>
<dbReference type="Pfam" id="PF09704">
    <property type="entry name" value="Cas_Cas5d"/>
    <property type="match status" value="1"/>
</dbReference>
<evidence type="ECO:0000313" key="2">
    <source>
        <dbReference type="EMBL" id="TQL75391.1"/>
    </source>
</evidence>
<evidence type="ECO:0000256" key="1">
    <source>
        <dbReference type="ARBA" id="ARBA00023118"/>
    </source>
</evidence>
<evidence type="ECO:0000313" key="3">
    <source>
        <dbReference type="Proteomes" id="UP000317043"/>
    </source>
</evidence>
<dbReference type="GO" id="GO:0003723">
    <property type="term" value="F:RNA binding"/>
    <property type="evidence" value="ECO:0007669"/>
    <property type="project" value="InterPro"/>
</dbReference>
<dbReference type="Gene3D" id="3.30.70.2660">
    <property type="match status" value="1"/>
</dbReference>
<dbReference type="GO" id="GO:0043571">
    <property type="term" value="P:maintenance of CRISPR repeat elements"/>
    <property type="evidence" value="ECO:0007669"/>
    <property type="project" value="InterPro"/>
</dbReference>
<dbReference type="InterPro" id="IPR010147">
    <property type="entry name" value="CRISPR-assoc_prot_CasD"/>
</dbReference>
<dbReference type="NCBIfam" id="TIGR02593">
    <property type="entry name" value="CRISPR_cas5"/>
    <property type="match status" value="1"/>
</dbReference>
<dbReference type="InterPro" id="IPR021124">
    <property type="entry name" value="CRISPR-assoc_prot_Cas5"/>
</dbReference>
<dbReference type="GO" id="GO:0051607">
    <property type="term" value="P:defense response to virus"/>
    <property type="evidence" value="ECO:0007669"/>
    <property type="project" value="UniProtKB-KW"/>
</dbReference>
<accession>A0A543AS28</accession>
<dbReference type="OrthoDB" id="3189549at2"/>
<dbReference type="Proteomes" id="UP000317043">
    <property type="component" value="Unassembled WGS sequence"/>
</dbReference>
<dbReference type="InterPro" id="IPR013422">
    <property type="entry name" value="CRISPR-assoc_prot_Cas5_N"/>
</dbReference>
<comment type="caution">
    <text evidence="2">The sequence shown here is derived from an EMBL/GenBank/DDBJ whole genome shotgun (WGS) entry which is preliminary data.</text>
</comment>
<dbReference type="EMBL" id="VFOW01000001">
    <property type="protein sequence ID" value="TQL75391.1"/>
    <property type="molecule type" value="Genomic_DNA"/>
</dbReference>
<keyword evidence="1" id="KW-0051">Antiviral defense</keyword>
<keyword evidence="3" id="KW-1185">Reference proteome</keyword>
<sequence>MTGMLIRLAGPMQSWGEHGVFGERDTIDFPTRSGLLGLLAAAAGISRGQSLGGLTDLEFTIRVDRPGVRLIDFHTIGGNYPIGRGIPTAGGGRKKSAILTQRHYLTDAVFTVACEGPDDVVVKAARSLEFPYWQPFLGRRSCPPEQPMLLGVFDDAQARLRDVPLPRFRPGQADTVRVDFIGSAAPNDPHATTEVRDDCDSFPRRDRQYRIRHVIKSTEDLPVDLCAGGPDSYREALGRFISGGAA</sequence>
<dbReference type="CDD" id="cd09756">
    <property type="entry name" value="Cas5_I-E"/>
    <property type="match status" value="1"/>
</dbReference>